<keyword evidence="2" id="KW-1185">Reference proteome</keyword>
<evidence type="ECO:0000313" key="1">
    <source>
        <dbReference type="EMBL" id="MEA5141760.1"/>
    </source>
</evidence>
<gene>
    <name evidence="1" type="ORF">VB248_21575</name>
</gene>
<reference evidence="1 2" key="1">
    <citation type="submission" date="2023-12" db="EMBL/GenBank/DDBJ databases">
        <title>Novel species of the genus Arcicella isolated from rivers.</title>
        <authorList>
            <person name="Lu H."/>
        </authorList>
    </citation>
    <scope>NUCLEOTIDE SEQUENCE [LARGE SCALE GENOMIC DNA]</scope>
    <source>
        <strain evidence="1 2">KCTC 23307</strain>
    </source>
</reference>
<proteinExistence type="predicted"/>
<dbReference type="RefSeq" id="WP_323298914.1">
    <property type="nucleotide sequence ID" value="NZ_JAYFUM010000032.1"/>
</dbReference>
<protein>
    <submittedName>
        <fullName evidence="1">Uncharacterized protein</fullName>
    </submittedName>
</protein>
<evidence type="ECO:0000313" key="2">
    <source>
        <dbReference type="Proteomes" id="UP001302949"/>
    </source>
</evidence>
<dbReference type="Proteomes" id="UP001302949">
    <property type="component" value="Unassembled WGS sequence"/>
</dbReference>
<name>A0ABU5QFW2_9BACT</name>
<sequence length="195" mass="22720">MMITKKGTVNHIRVLLYGEPLSEKIKISFSNNTYFGTIPLSFNYNCSWKVEHSCTHCQQKVSFGLYYDSTKSNHAQLSYNKIEYLCSKYFTTSFLEEFPLLFNSTSVKEFQGDFFIISNDIFREEYPVTSSIEPIYYTCLNCDTEYLCRFRQGFLIEPDPQYTSGMLGKIFIDEIIQVVTNDNKKVADLVKVHLK</sequence>
<comment type="caution">
    <text evidence="1">The sequence shown here is derived from an EMBL/GenBank/DDBJ whole genome shotgun (WGS) entry which is preliminary data.</text>
</comment>
<accession>A0ABU5QFW2</accession>
<dbReference type="EMBL" id="JAYFUM010000032">
    <property type="protein sequence ID" value="MEA5141760.1"/>
    <property type="molecule type" value="Genomic_DNA"/>
</dbReference>
<organism evidence="1 2">
    <name type="scientific">Arcicella rigui</name>
    <dbReference type="NCBI Taxonomy" id="797020"/>
    <lineage>
        <taxon>Bacteria</taxon>
        <taxon>Pseudomonadati</taxon>
        <taxon>Bacteroidota</taxon>
        <taxon>Cytophagia</taxon>
        <taxon>Cytophagales</taxon>
        <taxon>Flectobacillaceae</taxon>
        <taxon>Arcicella</taxon>
    </lineage>
</organism>